<dbReference type="KEGG" id="nfl:COO91_04090"/>
<dbReference type="RefSeq" id="WP_100899553.1">
    <property type="nucleotide sequence ID" value="NZ_CAWNNC010000001.1"/>
</dbReference>
<dbReference type="AlphaFoldDB" id="A0A2K8SRS2"/>
<keyword evidence="2" id="KW-1185">Reference proteome</keyword>
<gene>
    <name evidence="1" type="ORF">COO91_04090</name>
</gene>
<evidence type="ECO:0000313" key="2">
    <source>
        <dbReference type="Proteomes" id="UP000232003"/>
    </source>
</evidence>
<organism evidence="1 2">
    <name type="scientific">Nostoc flagelliforme CCNUN1</name>
    <dbReference type="NCBI Taxonomy" id="2038116"/>
    <lineage>
        <taxon>Bacteria</taxon>
        <taxon>Bacillati</taxon>
        <taxon>Cyanobacteriota</taxon>
        <taxon>Cyanophyceae</taxon>
        <taxon>Nostocales</taxon>
        <taxon>Nostocaceae</taxon>
        <taxon>Nostoc</taxon>
    </lineage>
</organism>
<dbReference type="EMBL" id="CP024785">
    <property type="protein sequence ID" value="AUB38127.1"/>
    <property type="molecule type" value="Genomic_DNA"/>
</dbReference>
<evidence type="ECO:0000313" key="1">
    <source>
        <dbReference type="EMBL" id="AUB38127.1"/>
    </source>
</evidence>
<protein>
    <submittedName>
        <fullName evidence="1">Uncharacterized protein</fullName>
    </submittedName>
</protein>
<dbReference type="Proteomes" id="UP000232003">
    <property type="component" value="Chromosome"/>
</dbReference>
<accession>A0A2K8SRS2</accession>
<reference evidence="1 2" key="1">
    <citation type="submission" date="2017-11" db="EMBL/GenBank/DDBJ databases">
        <title>Complete genome of a free-living desiccation-tolerant cyanobacterium and its photosynthetic adaptation to extreme terrestrial habitat.</title>
        <authorList>
            <person name="Shang J."/>
        </authorList>
    </citation>
    <scope>NUCLEOTIDE SEQUENCE [LARGE SCALE GENOMIC DNA]</scope>
    <source>
        <strain evidence="1 2">CCNUN1</strain>
    </source>
</reference>
<proteinExistence type="predicted"/>
<name>A0A2K8SRS2_9NOSO</name>
<sequence>MRSDRLAENLKNKAITYCGRVSNRLAENLKNNAIALQKTSKIKRSPVVEESVRSHYRKPQKLGIEAWWLVVRHRLLYKSKCVSEAHRRYCLAENLKAKRSPVVEE</sequence>